<protein>
    <recommendedName>
        <fullName evidence="4">Translin</fullName>
    </recommendedName>
</protein>
<dbReference type="AlphaFoldDB" id="A0A1F5SML0"/>
<dbReference type="EMBL" id="MFGB01000006">
    <property type="protein sequence ID" value="OGF27683.1"/>
    <property type="molecule type" value="Genomic_DNA"/>
</dbReference>
<sequence>MINKKFIQELKEEYNKHEGERRQIISLSNVVLHDSKRVIFSLHRGDAKKAKADLAEIEKMIKKLEGKFGFERINEEGSYKAGAEEYAEAKLLYTVLAGKKIDRFKEARLSYESYLGGICDLTGELVRRAVNEAADGRPEEVEKIKKIVNDIMAELVEFDMTAYLRTKYDQARGNLRKIEQIDYEIKIRAGK</sequence>
<comment type="caution">
    <text evidence="2">The sequence shown here is derived from an EMBL/GenBank/DDBJ whole genome shotgun (WGS) entry which is preliminary data.</text>
</comment>
<dbReference type="Proteomes" id="UP000178367">
    <property type="component" value="Unassembled WGS sequence"/>
</dbReference>
<proteinExistence type="predicted"/>
<keyword evidence="1" id="KW-0175">Coiled coil</keyword>
<dbReference type="Gene3D" id="1.20.58.2140">
    <property type="match status" value="1"/>
</dbReference>
<gene>
    <name evidence="2" type="ORF">A2227_03845</name>
</gene>
<name>A0A1F5SML0_9BACT</name>
<dbReference type="InterPro" id="IPR002848">
    <property type="entry name" value="Translin_fam"/>
</dbReference>
<dbReference type="SUPFAM" id="SSF74784">
    <property type="entry name" value="Translin"/>
    <property type="match status" value="1"/>
</dbReference>
<organism evidence="2 3">
    <name type="scientific">Candidatus Falkowbacteria bacterium RIFOXYA2_FULL_47_19</name>
    <dbReference type="NCBI Taxonomy" id="1797994"/>
    <lineage>
        <taxon>Bacteria</taxon>
        <taxon>Candidatus Falkowiibacteriota</taxon>
    </lineage>
</organism>
<feature type="coiled-coil region" evidence="1">
    <location>
        <begin position="7"/>
        <end position="67"/>
    </location>
</feature>
<dbReference type="InterPro" id="IPR036081">
    <property type="entry name" value="Translin_sf"/>
</dbReference>
<dbReference type="Pfam" id="PF01997">
    <property type="entry name" value="Translin"/>
    <property type="match status" value="1"/>
</dbReference>
<evidence type="ECO:0000313" key="3">
    <source>
        <dbReference type="Proteomes" id="UP000178367"/>
    </source>
</evidence>
<dbReference type="PANTHER" id="PTHR10741">
    <property type="entry name" value="TRANSLIN AND TRANSLIN ASSOCIATED PROTEIN X"/>
    <property type="match status" value="1"/>
</dbReference>
<dbReference type="CDD" id="cd14820">
    <property type="entry name" value="TRAX"/>
    <property type="match status" value="1"/>
</dbReference>
<dbReference type="GO" id="GO:0043565">
    <property type="term" value="F:sequence-specific DNA binding"/>
    <property type="evidence" value="ECO:0007669"/>
    <property type="project" value="InterPro"/>
</dbReference>
<dbReference type="STRING" id="1797994.A2227_03845"/>
<evidence type="ECO:0000313" key="2">
    <source>
        <dbReference type="EMBL" id="OGF27683.1"/>
    </source>
</evidence>
<accession>A0A1F5SML0</accession>
<evidence type="ECO:0000256" key="1">
    <source>
        <dbReference type="SAM" id="Coils"/>
    </source>
</evidence>
<evidence type="ECO:0008006" key="4">
    <source>
        <dbReference type="Google" id="ProtNLM"/>
    </source>
</evidence>
<reference evidence="2 3" key="1">
    <citation type="journal article" date="2016" name="Nat. Commun.">
        <title>Thousands of microbial genomes shed light on interconnected biogeochemical processes in an aquifer system.</title>
        <authorList>
            <person name="Anantharaman K."/>
            <person name="Brown C.T."/>
            <person name="Hug L.A."/>
            <person name="Sharon I."/>
            <person name="Castelle C.J."/>
            <person name="Probst A.J."/>
            <person name="Thomas B.C."/>
            <person name="Singh A."/>
            <person name="Wilkins M.J."/>
            <person name="Karaoz U."/>
            <person name="Brodie E.L."/>
            <person name="Williams K.H."/>
            <person name="Hubbard S.S."/>
            <person name="Banfield J.F."/>
        </authorList>
    </citation>
    <scope>NUCLEOTIDE SEQUENCE [LARGE SCALE GENOMIC DNA]</scope>
</reference>